<evidence type="ECO:0000256" key="5">
    <source>
        <dbReference type="ARBA" id="ARBA00022737"/>
    </source>
</evidence>
<comment type="similarity">
    <text evidence="2">Belongs to the mitochondrial carrier (TC 2.A.29) family.</text>
</comment>
<evidence type="ECO:0000256" key="1">
    <source>
        <dbReference type="ARBA" id="ARBA00004448"/>
    </source>
</evidence>
<evidence type="ECO:0000256" key="7">
    <source>
        <dbReference type="ARBA" id="ARBA00022989"/>
    </source>
</evidence>
<evidence type="ECO:0000256" key="10">
    <source>
        <dbReference type="PROSITE-ProRule" id="PRU00282"/>
    </source>
</evidence>
<dbReference type="InterPro" id="IPR050391">
    <property type="entry name" value="Mito_Metabolite_Transporter"/>
</dbReference>
<dbReference type="OrthoDB" id="756301at2759"/>
<accession>A0A1V9ZJ92</accession>
<evidence type="ECO:0000256" key="4">
    <source>
        <dbReference type="ARBA" id="ARBA00022692"/>
    </source>
</evidence>
<evidence type="ECO:0000256" key="2">
    <source>
        <dbReference type="ARBA" id="ARBA00006375"/>
    </source>
</evidence>
<keyword evidence="12" id="KW-1185">Reference proteome</keyword>
<keyword evidence="9 10" id="KW-0472">Membrane</keyword>
<dbReference type="PROSITE" id="PS50920">
    <property type="entry name" value="SOLCAR"/>
    <property type="match status" value="3"/>
</dbReference>
<feature type="repeat" description="Solcar" evidence="10">
    <location>
        <begin position="109"/>
        <end position="196"/>
    </location>
</feature>
<dbReference type="InterPro" id="IPR018108">
    <property type="entry name" value="MCP_transmembrane"/>
</dbReference>
<keyword evidence="8" id="KW-0496">Mitochondrion</keyword>
<dbReference type="Proteomes" id="UP000243217">
    <property type="component" value="Unassembled WGS sequence"/>
</dbReference>
<dbReference type="SUPFAM" id="SSF103506">
    <property type="entry name" value="Mitochondrial carrier"/>
    <property type="match status" value="1"/>
</dbReference>
<dbReference type="Pfam" id="PF00153">
    <property type="entry name" value="Mito_carr"/>
    <property type="match status" value="3"/>
</dbReference>
<keyword evidence="4 10" id="KW-0812">Transmembrane</keyword>
<evidence type="ECO:0000313" key="12">
    <source>
        <dbReference type="Proteomes" id="UP000243217"/>
    </source>
</evidence>
<evidence type="ECO:0000256" key="8">
    <source>
        <dbReference type="ARBA" id="ARBA00023128"/>
    </source>
</evidence>
<dbReference type="EMBL" id="JNBS01001872">
    <property type="protein sequence ID" value="OQR98054.1"/>
    <property type="molecule type" value="Genomic_DNA"/>
</dbReference>
<protein>
    <submittedName>
        <fullName evidence="11">Mitochondrial 2-oxoglutarate/malate carrier protein</fullName>
    </submittedName>
</protein>
<gene>
    <name evidence="11" type="ORF">THRCLA_06792</name>
</gene>
<dbReference type="STRING" id="74557.A0A1V9ZJ92"/>
<keyword evidence="5" id="KW-0677">Repeat</keyword>
<comment type="caution">
    <text evidence="11">The sequence shown here is derived from an EMBL/GenBank/DDBJ whole genome shotgun (WGS) entry which is preliminary data.</text>
</comment>
<dbReference type="PANTHER" id="PTHR45618">
    <property type="entry name" value="MITOCHONDRIAL DICARBOXYLATE CARRIER-RELATED"/>
    <property type="match status" value="1"/>
</dbReference>
<keyword evidence="7" id="KW-1133">Transmembrane helix</keyword>
<evidence type="ECO:0000313" key="11">
    <source>
        <dbReference type="EMBL" id="OQR98054.1"/>
    </source>
</evidence>
<keyword evidence="6" id="KW-0999">Mitochondrion inner membrane</keyword>
<keyword evidence="3" id="KW-0813">Transport</keyword>
<evidence type="ECO:0000256" key="6">
    <source>
        <dbReference type="ARBA" id="ARBA00022792"/>
    </source>
</evidence>
<dbReference type="InterPro" id="IPR023395">
    <property type="entry name" value="MCP_dom_sf"/>
</dbReference>
<feature type="repeat" description="Solcar" evidence="10">
    <location>
        <begin position="15"/>
        <end position="95"/>
    </location>
</feature>
<name>A0A1V9ZJ92_9STRA</name>
<comment type="subcellular location">
    <subcellularLocation>
        <location evidence="1">Mitochondrion inner membrane</location>
        <topology evidence="1">Multi-pass membrane protein</topology>
    </subcellularLocation>
</comment>
<organism evidence="11 12">
    <name type="scientific">Thraustotheca clavata</name>
    <dbReference type="NCBI Taxonomy" id="74557"/>
    <lineage>
        <taxon>Eukaryota</taxon>
        <taxon>Sar</taxon>
        <taxon>Stramenopiles</taxon>
        <taxon>Oomycota</taxon>
        <taxon>Saprolegniomycetes</taxon>
        <taxon>Saprolegniales</taxon>
        <taxon>Achlyaceae</taxon>
        <taxon>Thraustotheca</taxon>
    </lineage>
</organism>
<proteinExistence type="inferred from homology"/>
<dbReference type="AlphaFoldDB" id="A0A1V9ZJ92"/>
<sequence length="662" mass="73588">MAVAVAYVETGKPPVYYCLGGISAMTAACFTHPFDLLKVRLQTSKEMHLSLFGTVKNIVKTEGFSGFYRGISGGLMREGTYSTVRFGVYQYLKDQAIERNNGEPIPLWENIMLSMLGGAIGGAVGNPADVVNVRMQADGRMPPAHRRNYAHAVDGLIRISNEEGRDTLMRGVRPNMMRAMLLTSGQIATYDLFKSFFLDVVGMHDNIGTHFASSMAAGLVATTACAPMDVIKTRLMNMHQHSTVEYTGTIDCFTKILKAEGVRGFFKGWTPAYMRLGPQTIITFMTLEQLLIVNGIGIPVLVRAYGDALIPPNAAVGVISALYHATIDAGKELKSIATEHYTVTYKALPQGILVGYFHRHQAVQIGRLLQWVGHVLDLFLGPTLLSEDTGVLKYELTRSIVLDALDWIVLSRCSVQLAFELPKSSTANLLALSGHFPWTSEMLIIAHELVVADNQSDCKCRLNRHQMILCIGLAASFGKQAKERHQQYHFYLDAATKAHLVVVKADKGITWIGLSSEATTHSTRHEIYNKLIVWSNNVQVPEEERVWDLVAEPLKQQLMGYCIGRVAPCLEHQSYIICDSQSDPDEEMSLSRDQIIDLLQKQFQYCSQQDEVCDDILQFETHSIVYSVREPLHLIALYNCDSKTTPDILLSYTEALVSALLN</sequence>
<dbReference type="FunFam" id="1.50.40.10:FF:000009">
    <property type="entry name" value="Mitochondrial 2-oxoglutarate/malate carrier protein"/>
    <property type="match status" value="1"/>
</dbReference>
<dbReference type="Gene3D" id="1.50.40.10">
    <property type="entry name" value="Mitochondrial carrier domain"/>
    <property type="match status" value="1"/>
</dbReference>
<reference evidence="11 12" key="1">
    <citation type="journal article" date="2014" name="Genome Biol. Evol.">
        <title>The secreted proteins of Achlya hypogyna and Thraustotheca clavata identify the ancestral oomycete secretome and reveal gene acquisitions by horizontal gene transfer.</title>
        <authorList>
            <person name="Misner I."/>
            <person name="Blouin N."/>
            <person name="Leonard G."/>
            <person name="Richards T.A."/>
            <person name="Lane C.E."/>
        </authorList>
    </citation>
    <scope>NUCLEOTIDE SEQUENCE [LARGE SCALE GENOMIC DNA]</scope>
    <source>
        <strain evidence="11 12">ATCC 34112</strain>
    </source>
</reference>
<evidence type="ECO:0000256" key="9">
    <source>
        <dbReference type="ARBA" id="ARBA00023136"/>
    </source>
</evidence>
<feature type="repeat" description="Solcar" evidence="10">
    <location>
        <begin position="205"/>
        <end position="293"/>
    </location>
</feature>
<evidence type="ECO:0000256" key="3">
    <source>
        <dbReference type="ARBA" id="ARBA00022448"/>
    </source>
</evidence>
<dbReference type="GO" id="GO:0005743">
    <property type="term" value="C:mitochondrial inner membrane"/>
    <property type="evidence" value="ECO:0007669"/>
    <property type="project" value="UniProtKB-SubCell"/>
</dbReference>